<dbReference type="Proteomes" id="UP000251558">
    <property type="component" value="Unassembled WGS sequence"/>
</dbReference>
<reference evidence="2" key="1">
    <citation type="submission" date="2018-06" db="EMBL/GenBank/DDBJ databases">
        <authorList>
            <person name="Helene L.C."/>
            <person name="Dall'Agnol R."/>
            <person name="Delamuta J.R."/>
            <person name="Hungria M."/>
        </authorList>
    </citation>
    <scope>NUCLEOTIDE SEQUENCE [LARGE SCALE GENOMIC DNA]</scope>
    <source>
        <strain evidence="2">AC99b</strain>
    </source>
</reference>
<reference evidence="1 2" key="2">
    <citation type="submission" date="2018-07" db="EMBL/GenBank/DDBJ databases">
        <title>Diversity of Mesorhizobium strains in Brazil.</title>
        <authorList>
            <person name="Helene L.C.F."/>
            <person name="Dall'Agnol R."/>
            <person name="Delamuta J.R.M."/>
            <person name="Hungria M."/>
        </authorList>
    </citation>
    <scope>NUCLEOTIDE SEQUENCE [LARGE SCALE GENOMIC DNA]</scope>
    <source>
        <strain evidence="1 2">AC99b</strain>
    </source>
</reference>
<dbReference type="Gene3D" id="1.20.58.1480">
    <property type="match status" value="1"/>
</dbReference>
<protein>
    <submittedName>
        <fullName evidence="1">Uncharacterized protein</fullName>
    </submittedName>
</protein>
<keyword evidence="2" id="KW-1185">Reference proteome</keyword>
<dbReference type="RefSeq" id="WP_112099259.1">
    <property type="nucleotide sequence ID" value="NZ_QMBP01000010.1"/>
</dbReference>
<dbReference type="OrthoDB" id="8400810at2"/>
<comment type="caution">
    <text evidence="1">The sequence shown here is derived from an EMBL/GenBank/DDBJ whole genome shotgun (WGS) entry which is preliminary data.</text>
</comment>
<name>A0A330HJC6_9HYPH</name>
<accession>A0A330HJC6</accession>
<dbReference type="InterPro" id="IPR006311">
    <property type="entry name" value="TAT_signal"/>
</dbReference>
<evidence type="ECO:0000313" key="2">
    <source>
        <dbReference type="Proteomes" id="UP000251558"/>
    </source>
</evidence>
<organism evidence="1 2">
    <name type="scientific">Mesorhizobium hawassense</name>
    <dbReference type="NCBI Taxonomy" id="1209954"/>
    <lineage>
        <taxon>Bacteria</taxon>
        <taxon>Pseudomonadati</taxon>
        <taxon>Pseudomonadota</taxon>
        <taxon>Alphaproteobacteria</taxon>
        <taxon>Hyphomicrobiales</taxon>
        <taxon>Phyllobacteriaceae</taxon>
        <taxon>Mesorhizobium</taxon>
    </lineage>
</organism>
<dbReference type="EMBL" id="QMBP01000010">
    <property type="protein sequence ID" value="RAZ88821.1"/>
    <property type="molecule type" value="Genomic_DNA"/>
</dbReference>
<dbReference type="AlphaFoldDB" id="A0A330HJC6"/>
<sequence>MTNDPADKTFHPSRRGFLGVAAATGAASLARGVLVGTAATTAALADAFRPVSSQSVEASASAIAAKLPSPTPGYLSFGPDEAGFVEVPQELILVLECPEPAGTLADLAASFVDIKPKEKPEILESVDLVVARIDKVARLLSERIEVLSSATRWPVDQGDVRRETAQGSP</sequence>
<dbReference type="PROSITE" id="PS51318">
    <property type="entry name" value="TAT"/>
    <property type="match status" value="1"/>
</dbReference>
<gene>
    <name evidence="1" type="ORF">DPM33_20490</name>
</gene>
<evidence type="ECO:0000313" key="1">
    <source>
        <dbReference type="EMBL" id="RAZ88821.1"/>
    </source>
</evidence>
<proteinExistence type="predicted"/>